<evidence type="ECO:0000313" key="1">
    <source>
        <dbReference type="EMBL" id="SEK78926.1"/>
    </source>
</evidence>
<dbReference type="RefSeq" id="WP_091620489.1">
    <property type="nucleotide sequence ID" value="NZ_FNZN01000002.1"/>
</dbReference>
<sequence>MFYATSTSIDATAFDAITLSGELDFLASSDAQKITNVCVGDVIEFVDNYGKKGLIKVTAIQPGFDNDDFIEFDVKIQP</sequence>
<keyword evidence="2" id="KW-1185">Reference proteome</keyword>
<dbReference type="OrthoDB" id="1172862at2"/>
<accession>A0A1H7JXB2</accession>
<organism evidence="1 2">
    <name type="scientific">Maribacter orientalis</name>
    <dbReference type="NCBI Taxonomy" id="228957"/>
    <lineage>
        <taxon>Bacteria</taxon>
        <taxon>Pseudomonadati</taxon>
        <taxon>Bacteroidota</taxon>
        <taxon>Flavobacteriia</taxon>
        <taxon>Flavobacteriales</taxon>
        <taxon>Flavobacteriaceae</taxon>
        <taxon>Maribacter</taxon>
    </lineage>
</organism>
<protein>
    <submittedName>
        <fullName evidence="1">Uncharacterized protein</fullName>
    </submittedName>
</protein>
<dbReference type="STRING" id="228957.SAMN04488008_102166"/>
<proteinExistence type="predicted"/>
<dbReference type="Proteomes" id="UP000198990">
    <property type="component" value="Unassembled WGS sequence"/>
</dbReference>
<dbReference type="EMBL" id="FNZN01000002">
    <property type="protein sequence ID" value="SEK78926.1"/>
    <property type="molecule type" value="Genomic_DNA"/>
</dbReference>
<dbReference type="AlphaFoldDB" id="A0A1H7JXB2"/>
<gene>
    <name evidence="1" type="ORF">SAMN04488008_102166</name>
</gene>
<evidence type="ECO:0000313" key="2">
    <source>
        <dbReference type="Proteomes" id="UP000198990"/>
    </source>
</evidence>
<name>A0A1H7JXB2_9FLAO</name>
<reference evidence="2" key="1">
    <citation type="submission" date="2016-10" db="EMBL/GenBank/DDBJ databases">
        <authorList>
            <person name="Varghese N."/>
            <person name="Submissions S."/>
        </authorList>
    </citation>
    <scope>NUCLEOTIDE SEQUENCE [LARGE SCALE GENOMIC DNA]</scope>
    <source>
        <strain evidence="2">DSM 16471</strain>
    </source>
</reference>